<name>A0A8S4AGU6_9TELE</name>
<accession>A0A8S4AGU6</accession>
<sequence length="75" mass="8372">MEVAPMKTLTASWPRALCSGRSRLLNLVIWSCFSTGSRAVCRAKRRRRSSRDICCGATVIGRPRAGFIRHPHQSS</sequence>
<reference evidence="1" key="1">
    <citation type="submission" date="2021-05" db="EMBL/GenBank/DDBJ databases">
        <authorList>
            <person name="Tigano A."/>
        </authorList>
    </citation>
    <scope>NUCLEOTIDE SEQUENCE</scope>
</reference>
<dbReference type="EMBL" id="CAJRST010000001">
    <property type="protein sequence ID" value="CAG5849528.1"/>
    <property type="molecule type" value="Genomic_DNA"/>
</dbReference>
<proteinExistence type="predicted"/>
<dbReference type="Proteomes" id="UP000677803">
    <property type="component" value="Unassembled WGS sequence"/>
</dbReference>
<evidence type="ECO:0000313" key="1">
    <source>
        <dbReference type="EMBL" id="CAG5849528.1"/>
    </source>
</evidence>
<protein>
    <submittedName>
        <fullName evidence="1">(Atlantic silverside) hypothetical protein</fullName>
    </submittedName>
</protein>
<keyword evidence="2" id="KW-1185">Reference proteome</keyword>
<dbReference type="AlphaFoldDB" id="A0A8S4AGU6"/>
<evidence type="ECO:0000313" key="2">
    <source>
        <dbReference type="Proteomes" id="UP000677803"/>
    </source>
</evidence>
<gene>
    <name evidence="1" type="ORF">MMEN_LOCUS88</name>
</gene>
<organism evidence="1 2">
    <name type="scientific">Menidia menidia</name>
    <name type="common">Atlantic silverside</name>
    <dbReference type="NCBI Taxonomy" id="238744"/>
    <lineage>
        <taxon>Eukaryota</taxon>
        <taxon>Metazoa</taxon>
        <taxon>Chordata</taxon>
        <taxon>Craniata</taxon>
        <taxon>Vertebrata</taxon>
        <taxon>Euteleostomi</taxon>
        <taxon>Actinopterygii</taxon>
        <taxon>Neopterygii</taxon>
        <taxon>Teleostei</taxon>
        <taxon>Neoteleostei</taxon>
        <taxon>Acanthomorphata</taxon>
        <taxon>Ovalentaria</taxon>
        <taxon>Atherinomorphae</taxon>
        <taxon>Atheriniformes</taxon>
        <taxon>Atherinopsidae</taxon>
        <taxon>Menidiinae</taxon>
        <taxon>Menidia</taxon>
    </lineage>
</organism>
<comment type="caution">
    <text evidence="1">The sequence shown here is derived from an EMBL/GenBank/DDBJ whole genome shotgun (WGS) entry which is preliminary data.</text>
</comment>